<gene>
    <name evidence="9" type="ORF">GCM10025862_12850</name>
</gene>
<evidence type="ECO:0000256" key="6">
    <source>
        <dbReference type="ARBA" id="ARBA00022975"/>
    </source>
</evidence>
<feature type="compositionally biased region" description="Basic residues" evidence="7">
    <location>
        <begin position="507"/>
        <end position="518"/>
    </location>
</feature>
<feature type="compositionally biased region" description="Low complexity" evidence="7">
    <location>
        <begin position="418"/>
        <end position="432"/>
    </location>
</feature>
<dbReference type="SUPFAM" id="SSF51556">
    <property type="entry name" value="Metallo-dependent hydrolases"/>
    <property type="match status" value="1"/>
</dbReference>
<dbReference type="CDD" id="cd01317">
    <property type="entry name" value="DHOase_IIa"/>
    <property type="match status" value="1"/>
</dbReference>
<sequence>MTTTLITGADLAGAGRGDLLVEDGVIRAAGSVDRPAGATVVDADGLVALPGLVDLHTHLREPGREDAETIRTGSAAAAVGGYTAVLAMANTEPVTDTAEAAERIYDLGRRVGLVDVQPVGAVSKGLAGAELAELGLMARSRARVRVFSDDGRCVQDARLMRRALDYVKAFGGVISQHSQDSQLADANACCHEGELSGRLGLPSWPGVAEEVVVARDVMLARHTGARVHVAHVSTAGSVEILRWARAQGIPVTAEVTPHHLMLTTDLLAGYDPVYKVNPPLRPDEDVQVLREALADGTIDVVATDHAPHARNDKEHAFVTAAFGMLGLETALAVVSEVMVRPGLIGWSDVARVMSTTPATIAGLEDQGRPLAVGSPPTSRSSTRTPRSPSTARARSRCPATTPGTVARSPVPCRSPCCAAGSRRATASSSTDADSLRPERTLAREPTRLPSTSRARPRGRPHLHRAVLRRRGGDRGRGGLQHGHDGLPGDADRPVLPPSGRRDDGAAHRQHGVQRRGRRVLAHLGRRLRRA</sequence>
<dbReference type="Gene3D" id="3.20.20.140">
    <property type="entry name" value="Metal-dependent hydrolases"/>
    <property type="match status" value="1"/>
</dbReference>
<keyword evidence="6" id="KW-0665">Pyrimidine biosynthesis</keyword>
<dbReference type="InterPro" id="IPR032466">
    <property type="entry name" value="Metal_Hydrolase"/>
</dbReference>
<dbReference type="Gene3D" id="2.30.40.10">
    <property type="entry name" value="Urease, subunit C, domain 1"/>
    <property type="match status" value="1"/>
</dbReference>
<dbReference type="PANTHER" id="PTHR43668:SF2">
    <property type="entry name" value="ALLANTOINASE"/>
    <property type="match status" value="1"/>
</dbReference>
<evidence type="ECO:0000256" key="3">
    <source>
        <dbReference type="ARBA" id="ARBA00010286"/>
    </source>
</evidence>
<keyword evidence="10" id="KW-1185">Reference proteome</keyword>
<feature type="domain" description="Dihydroorotase catalytic" evidence="8">
    <location>
        <begin position="47"/>
        <end position="235"/>
    </location>
</feature>
<accession>A0ABQ6HPA7</accession>
<dbReference type="EMBL" id="BSUJ01000001">
    <property type="protein sequence ID" value="GMA19264.1"/>
    <property type="molecule type" value="Genomic_DNA"/>
</dbReference>
<keyword evidence="4" id="KW-0479">Metal-binding</keyword>
<reference evidence="10" key="1">
    <citation type="journal article" date="2019" name="Int. J. Syst. Evol. Microbiol.">
        <title>The Global Catalogue of Microorganisms (GCM) 10K type strain sequencing project: providing services to taxonomists for standard genome sequencing and annotation.</title>
        <authorList>
            <consortium name="The Broad Institute Genomics Platform"/>
            <consortium name="The Broad Institute Genome Sequencing Center for Infectious Disease"/>
            <person name="Wu L."/>
            <person name="Ma J."/>
        </authorList>
    </citation>
    <scope>NUCLEOTIDE SEQUENCE [LARGE SCALE GENOMIC DNA]</scope>
    <source>
        <strain evidence="10">NBRC 105830</strain>
    </source>
</reference>
<evidence type="ECO:0000256" key="5">
    <source>
        <dbReference type="ARBA" id="ARBA00022801"/>
    </source>
</evidence>
<evidence type="ECO:0000256" key="4">
    <source>
        <dbReference type="ARBA" id="ARBA00022723"/>
    </source>
</evidence>
<feature type="compositionally biased region" description="Basic and acidic residues" evidence="7">
    <location>
        <begin position="433"/>
        <end position="446"/>
    </location>
</feature>
<name>A0ABQ6HPA7_9MICO</name>
<comment type="cofactor">
    <cofactor evidence="1">
        <name>Zn(2+)</name>
        <dbReference type="ChEBI" id="CHEBI:29105"/>
    </cofactor>
</comment>
<organism evidence="9 10">
    <name type="scientific">Arsenicicoccus piscis</name>
    <dbReference type="NCBI Taxonomy" id="673954"/>
    <lineage>
        <taxon>Bacteria</taxon>
        <taxon>Bacillati</taxon>
        <taxon>Actinomycetota</taxon>
        <taxon>Actinomycetes</taxon>
        <taxon>Micrococcales</taxon>
        <taxon>Intrasporangiaceae</taxon>
        <taxon>Arsenicicoccus</taxon>
    </lineage>
</organism>
<dbReference type="PANTHER" id="PTHR43668">
    <property type="entry name" value="ALLANTOINASE"/>
    <property type="match status" value="1"/>
</dbReference>
<evidence type="ECO:0000313" key="10">
    <source>
        <dbReference type="Proteomes" id="UP001157109"/>
    </source>
</evidence>
<comment type="caution">
    <text evidence="9">The sequence shown here is derived from an EMBL/GenBank/DDBJ whole genome shotgun (WGS) entry which is preliminary data.</text>
</comment>
<feature type="compositionally biased region" description="Basic residues" evidence="7">
    <location>
        <begin position="454"/>
        <end position="469"/>
    </location>
</feature>
<protein>
    <recommendedName>
        <fullName evidence="8">Dihydroorotase catalytic domain-containing protein</fullName>
    </recommendedName>
</protein>
<comment type="function">
    <text evidence="2">Catalyzes the reversible cyclization of carbamoyl aspartate to dihydroorotate.</text>
</comment>
<evidence type="ECO:0000256" key="1">
    <source>
        <dbReference type="ARBA" id="ARBA00001947"/>
    </source>
</evidence>
<evidence type="ECO:0000256" key="2">
    <source>
        <dbReference type="ARBA" id="ARBA00002368"/>
    </source>
</evidence>
<dbReference type="NCBIfam" id="TIGR00857">
    <property type="entry name" value="pyrC_multi"/>
    <property type="match status" value="1"/>
</dbReference>
<dbReference type="InterPro" id="IPR004722">
    <property type="entry name" value="DHOase"/>
</dbReference>
<evidence type="ECO:0000259" key="8">
    <source>
        <dbReference type="Pfam" id="PF12890"/>
    </source>
</evidence>
<proteinExistence type="inferred from homology"/>
<feature type="compositionally biased region" description="Low complexity" evidence="7">
    <location>
        <begin position="374"/>
        <end position="402"/>
    </location>
</feature>
<dbReference type="InterPro" id="IPR002195">
    <property type="entry name" value="Dihydroorotase_CS"/>
</dbReference>
<evidence type="ECO:0000256" key="7">
    <source>
        <dbReference type="SAM" id="MobiDB-lite"/>
    </source>
</evidence>
<dbReference type="InterPro" id="IPR050138">
    <property type="entry name" value="DHOase/Allantoinase_Hydrolase"/>
</dbReference>
<dbReference type="Pfam" id="PF12890">
    <property type="entry name" value="DHOase"/>
    <property type="match status" value="1"/>
</dbReference>
<dbReference type="InterPro" id="IPR024403">
    <property type="entry name" value="DHOase_cat"/>
</dbReference>
<dbReference type="InterPro" id="IPR011059">
    <property type="entry name" value="Metal-dep_hydrolase_composite"/>
</dbReference>
<comment type="similarity">
    <text evidence="3">Belongs to the metallo-dependent hydrolases superfamily. DHOase family. Class I DHOase subfamily.</text>
</comment>
<feature type="region of interest" description="Disordered" evidence="7">
    <location>
        <begin position="363"/>
        <end position="518"/>
    </location>
</feature>
<dbReference type="Proteomes" id="UP001157109">
    <property type="component" value="Unassembled WGS sequence"/>
</dbReference>
<dbReference type="NCBIfam" id="NF006836">
    <property type="entry name" value="PRK09357.1-1"/>
    <property type="match status" value="1"/>
</dbReference>
<feature type="compositionally biased region" description="Basic and acidic residues" evidence="7">
    <location>
        <begin position="470"/>
        <end position="492"/>
    </location>
</feature>
<evidence type="ECO:0000313" key="9">
    <source>
        <dbReference type="EMBL" id="GMA19264.1"/>
    </source>
</evidence>
<dbReference type="PROSITE" id="PS00483">
    <property type="entry name" value="DIHYDROOROTASE_2"/>
    <property type="match status" value="1"/>
</dbReference>
<dbReference type="SUPFAM" id="SSF51338">
    <property type="entry name" value="Composite domain of metallo-dependent hydrolases"/>
    <property type="match status" value="1"/>
</dbReference>
<keyword evidence="5" id="KW-0378">Hydrolase</keyword>